<organism evidence="1 2">
    <name type="scientific">Ovis ammon polii</name>
    <dbReference type="NCBI Taxonomy" id="230172"/>
    <lineage>
        <taxon>Eukaryota</taxon>
        <taxon>Metazoa</taxon>
        <taxon>Chordata</taxon>
        <taxon>Craniata</taxon>
        <taxon>Vertebrata</taxon>
        <taxon>Euteleostomi</taxon>
        <taxon>Mammalia</taxon>
        <taxon>Eutheria</taxon>
        <taxon>Laurasiatheria</taxon>
        <taxon>Artiodactyla</taxon>
        <taxon>Ruminantia</taxon>
        <taxon>Pecora</taxon>
        <taxon>Bovidae</taxon>
        <taxon>Caprinae</taxon>
        <taxon>Ovis</taxon>
    </lineage>
</organism>
<evidence type="ECO:0000313" key="1">
    <source>
        <dbReference type="EMBL" id="KAI4534097.1"/>
    </source>
</evidence>
<dbReference type="Proteomes" id="UP001214576">
    <property type="component" value="Unassembled WGS sequence"/>
</dbReference>
<dbReference type="AlphaFoldDB" id="A0AAD4TWS9"/>
<dbReference type="EMBL" id="JAKZEL010000019">
    <property type="protein sequence ID" value="KAI4534097.1"/>
    <property type="molecule type" value="Genomic_DNA"/>
</dbReference>
<evidence type="ECO:0000313" key="2">
    <source>
        <dbReference type="Proteomes" id="UP001214576"/>
    </source>
</evidence>
<accession>A0AAD4TWS9</accession>
<proteinExistence type="predicted"/>
<comment type="caution">
    <text evidence="1">The sequence shown here is derived from an EMBL/GenBank/DDBJ whole genome shotgun (WGS) entry which is preliminary data.</text>
</comment>
<protein>
    <submittedName>
        <fullName evidence="1">Uncharacterized protein</fullName>
    </submittedName>
</protein>
<gene>
    <name evidence="1" type="ORF">MG293_014957</name>
</gene>
<name>A0AAD4TWS9_OVIAM</name>
<reference evidence="1" key="1">
    <citation type="submission" date="2022-03" db="EMBL/GenBank/DDBJ databases">
        <title>Genomic analyses of argali, domestic sheep and their hybrids provide insights into chromosomal evolution, heterosis and genetic basis of agronomic traits.</title>
        <authorList>
            <person name="Li M."/>
        </authorList>
    </citation>
    <scope>NUCLEOTIDE SEQUENCE</scope>
    <source>
        <strain evidence="1">CAU-MHL-2022a</strain>
        <tissue evidence="1">Skin</tissue>
    </source>
</reference>
<keyword evidence="2" id="KW-1185">Reference proteome</keyword>
<sequence>MFEGRFSKLLQKLAFWGSSHKYELLAKGELETLWGQVYLPQSSVVEWNDSLCVKCSGSI</sequence>